<sequence>MSARGVQTKRVLEALQNSVEAKSLFGEAAGAGWTGHTHFEPNPGADVGVATSNFPGDYVGTYGGYTTDYTNDLERRMTMHRGSIVDAQLNPDSADPKVKGYLDEANKKLDMPGILSFP</sequence>
<proteinExistence type="predicted"/>
<dbReference type="GeneID" id="17291426"/>
<dbReference type="PaxDb" id="55529-EKX34697"/>
<dbReference type="Proteomes" id="UP000011087">
    <property type="component" value="Unassembled WGS sequence"/>
</dbReference>
<keyword evidence="3" id="KW-1185">Reference proteome</keyword>
<dbReference type="EnsemblProtists" id="EKX34697">
    <property type="protein sequence ID" value="EKX34697"/>
    <property type="gene ID" value="GUITHDRAFT_155658"/>
</dbReference>
<dbReference type="KEGG" id="gtt:GUITHDRAFT_155658"/>
<evidence type="ECO:0000313" key="1">
    <source>
        <dbReference type="EMBL" id="EKX34697.1"/>
    </source>
</evidence>
<organism evidence="1">
    <name type="scientific">Guillardia theta (strain CCMP2712)</name>
    <name type="common">Cryptophyte</name>
    <dbReference type="NCBI Taxonomy" id="905079"/>
    <lineage>
        <taxon>Eukaryota</taxon>
        <taxon>Cryptophyceae</taxon>
        <taxon>Pyrenomonadales</taxon>
        <taxon>Geminigeraceae</taxon>
        <taxon>Guillardia</taxon>
    </lineage>
</organism>
<dbReference type="HOGENOM" id="CLU_2077564_0_0_1"/>
<dbReference type="EMBL" id="JH993104">
    <property type="protein sequence ID" value="EKX34697.1"/>
    <property type="molecule type" value="Genomic_DNA"/>
</dbReference>
<gene>
    <name evidence="1" type="ORF">GUITHDRAFT_155658</name>
</gene>
<protein>
    <submittedName>
        <fullName evidence="1 2">Uncharacterized protein</fullName>
    </submittedName>
</protein>
<dbReference type="AlphaFoldDB" id="L1IF37"/>
<dbReference type="RefSeq" id="XP_005821677.1">
    <property type="nucleotide sequence ID" value="XM_005821620.1"/>
</dbReference>
<evidence type="ECO:0000313" key="3">
    <source>
        <dbReference type="Proteomes" id="UP000011087"/>
    </source>
</evidence>
<accession>L1IF37</accession>
<name>L1IF37_GUITC</name>
<evidence type="ECO:0000313" key="2">
    <source>
        <dbReference type="EnsemblProtists" id="EKX34697"/>
    </source>
</evidence>
<reference evidence="3" key="2">
    <citation type="submission" date="2012-11" db="EMBL/GenBank/DDBJ databases">
        <authorList>
            <person name="Kuo A."/>
            <person name="Curtis B.A."/>
            <person name="Tanifuji G."/>
            <person name="Burki F."/>
            <person name="Gruber A."/>
            <person name="Irimia M."/>
            <person name="Maruyama S."/>
            <person name="Arias M.C."/>
            <person name="Ball S.G."/>
            <person name="Gile G.H."/>
            <person name="Hirakawa Y."/>
            <person name="Hopkins J.F."/>
            <person name="Rensing S.A."/>
            <person name="Schmutz J."/>
            <person name="Symeonidi A."/>
            <person name="Elias M."/>
            <person name="Eveleigh R.J."/>
            <person name="Herman E.K."/>
            <person name="Klute M.J."/>
            <person name="Nakayama T."/>
            <person name="Obornik M."/>
            <person name="Reyes-Prieto A."/>
            <person name="Armbrust E.V."/>
            <person name="Aves S.J."/>
            <person name="Beiko R.G."/>
            <person name="Coutinho P."/>
            <person name="Dacks J.B."/>
            <person name="Durnford D.G."/>
            <person name="Fast N.M."/>
            <person name="Green B.R."/>
            <person name="Grisdale C."/>
            <person name="Hempe F."/>
            <person name="Henrissat B."/>
            <person name="Hoppner M.P."/>
            <person name="Ishida K.-I."/>
            <person name="Kim E."/>
            <person name="Koreny L."/>
            <person name="Kroth P.G."/>
            <person name="Liu Y."/>
            <person name="Malik S.-B."/>
            <person name="Maier U.G."/>
            <person name="McRose D."/>
            <person name="Mock T."/>
            <person name="Neilson J.A."/>
            <person name="Onodera N.T."/>
            <person name="Poole A.M."/>
            <person name="Pritham E.J."/>
            <person name="Richards T.A."/>
            <person name="Rocap G."/>
            <person name="Roy S.W."/>
            <person name="Sarai C."/>
            <person name="Schaack S."/>
            <person name="Shirato S."/>
            <person name="Slamovits C.H."/>
            <person name="Spencer D.F."/>
            <person name="Suzuki S."/>
            <person name="Worden A.Z."/>
            <person name="Zauner S."/>
            <person name="Barry K."/>
            <person name="Bell C."/>
            <person name="Bharti A.K."/>
            <person name="Crow J.A."/>
            <person name="Grimwood J."/>
            <person name="Kramer R."/>
            <person name="Lindquist E."/>
            <person name="Lucas S."/>
            <person name="Salamov A."/>
            <person name="McFadden G.I."/>
            <person name="Lane C.E."/>
            <person name="Keeling P.J."/>
            <person name="Gray M.W."/>
            <person name="Grigoriev I.V."/>
            <person name="Archibald J.M."/>
        </authorList>
    </citation>
    <scope>NUCLEOTIDE SEQUENCE</scope>
    <source>
        <strain evidence="3">CCMP2712</strain>
    </source>
</reference>
<reference evidence="1 3" key="1">
    <citation type="journal article" date="2012" name="Nature">
        <title>Algal genomes reveal evolutionary mosaicism and the fate of nucleomorphs.</title>
        <authorList>
            <consortium name="DOE Joint Genome Institute"/>
            <person name="Curtis B.A."/>
            <person name="Tanifuji G."/>
            <person name="Burki F."/>
            <person name="Gruber A."/>
            <person name="Irimia M."/>
            <person name="Maruyama S."/>
            <person name="Arias M.C."/>
            <person name="Ball S.G."/>
            <person name="Gile G.H."/>
            <person name="Hirakawa Y."/>
            <person name="Hopkins J.F."/>
            <person name="Kuo A."/>
            <person name="Rensing S.A."/>
            <person name="Schmutz J."/>
            <person name="Symeonidi A."/>
            <person name="Elias M."/>
            <person name="Eveleigh R.J."/>
            <person name="Herman E.K."/>
            <person name="Klute M.J."/>
            <person name="Nakayama T."/>
            <person name="Obornik M."/>
            <person name="Reyes-Prieto A."/>
            <person name="Armbrust E.V."/>
            <person name="Aves S.J."/>
            <person name="Beiko R.G."/>
            <person name="Coutinho P."/>
            <person name="Dacks J.B."/>
            <person name="Durnford D.G."/>
            <person name="Fast N.M."/>
            <person name="Green B.R."/>
            <person name="Grisdale C.J."/>
            <person name="Hempel F."/>
            <person name="Henrissat B."/>
            <person name="Hoppner M.P."/>
            <person name="Ishida K."/>
            <person name="Kim E."/>
            <person name="Koreny L."/>
            <person name="Kroth P.G."/>
            <person name="Liu Y."/>
            <person name="Malik S.B."/>
            <person name="Maier U.G."/>
            <person name="McRose D."/>
            <person name="Mock T."/>
            <person name="Neilson J.A."/>
            <person name="Onodera N.T."/>
            <person name="Poole A.M."/>
            <person name="Pritham E.J."/>
            <person name="Richards T.A."/>
            <person name="Rocap G."/>
            <person name="Roy S.W."/>
            <person name="Sarai C."/>
            <person name="Schaack S."/>
            <person name="Shirato S."/>
            <person name="Slamovits C.H."/>
            <person name="Spencer D.F."/>
            <person name="Suzuki S."/>
            <person name="Worden A.Z."/>
            <person name="Zauner S."/>
            <person name="Barry K."/>
            <person name="Bell C."/>
            <person name="Bharti A.K."/>
            <person name="Crow J.A."/>
            <person name="Grimwood J."/>
            <person name="Kramer R."/>
            <person name="Lindquist E."/>
            <person name="Lucas S."/>
            <person name="Salamov A."/>
            <person name="McFadden G.I."/>
            <person name="Lane C.E."/>
            <person name="Keeling P.J."/>
            <person name="Gray M.W."/>
            <person name="Grigoriev I.V."/>
            <person name="Archibald J.M."/>
        </authorList>
    </citation>
    <scope>NUCLEOTIDE SEQUENCE</scope>
    <source>
        <strain evidence="1 3">CCMP2712</strain>
    </source>
</reference>
<reference evidence="2" key="3">
    <citation type="submission" date="2016-03" db="UniProtKB">
        <authorList>
            <consortium name="EnsemblProtists"/>
        </authorList>
    </citation>
    <scope>IDENTIFICATION</scope>
</reference>